<keyword evidence="16" id="KW-1185">Reference proteome</keyword>
<dbReference type="Gene3D" id="1.20.1070.10">
    <property type="entry name" value="Rhodopsin 7-helix transmembrane proteins"/>
    <property type="match status" value="1"/>
</dbReference>
<evidence type="ECO:0000256" key="3">
    <source>
        <dbReference type="ARBA" id="ARBA00022692"/>
    </source>
</evidence>
<feature type="transmembrane region" description="Helical" evidence="12">
    <location>
        <begin position="73"/>
        <end position="94"/>
    </location>
</feature>
<dbReference type="GO" id="GO:0035025">
    <property type="term" value="P:positive regulation of Rho protein signal transduction"/>
    <property type="evidence" value="ECO:0007669"/>
    <property type="project" value="TreeGrafter"/>
</dbReference>
<dbReference type="InterPro" id="IPR002281">
    <property type="entry name" value="Pro_rcpt_2"/>
</dbReference>
<evidence type="ECO:0000256" key="10">
    <source>
        <dbReference type="ARBA" id="ARBA00023224"/>
    </source>
</evidence>
<feature type="transmembrane region" description="Helical" evidence="12">
    <location>
        <begin position="278"/>
        <end position="304"/>
    </location>
</feature>
<keyword evidence="5" id="KW-0297">G-protein coupled receptor</keyword>
<protein>
    <submittedName>
        <fullName evidence="15">F2R like trypsin receptor 1</fullName>
    </submittedName>
</protein>
<keyword evidence="2" id="KW-1003">Cell membrane</keyword>
<evidence type="ECO:0000256" key="5">
    <source>
        <dbReference type="ARBA" id="ARBA00023040"/>
    </source>
</evidence>
<keyword evidence="4 12" id="KW-1133">Transmembrane helix</keyword>
<evidence type="ECO:0000256" key="1">
    <source>
        <dbReference type="ARBA" id="ARBA00004651"/>
    </source>
</evidence>
<evidence type="ECO:0000256" key="9">
    <source>
        <dbReference type="ARBA" id="ARBA00023180"/>
    </source>
</evidence>
<dbReference type="GO" id="GO:0007596">
    <property type="term" value="P:blood coagulation"/>
    <property type="evidence" value="ECO:0007669"/>
    <property type="project" value="InterPro"/>
</dbReference>
<dbReference type="GO" id="GO:0015057">
    <property type="term" value="F:thrombin-activated receptor activity"/>
    <property type="evidence" value="ECO:0007669"/>
    <property type="project" value="InterPro"/>
</dbReference>
<evidence type="ECO:0000313" key="16">
    <source>
        <dbReference type="Proteomes" id="UP000694569"/>
    </source>
</evidence>
<evidence type="ECO:0000259" key="14">
    <source>
        <dbReference type="PROSITE" id="PS50262"/>
    </source>
</evidence>
<dbReference type="Proteomes" id="UP000694569">
    <property type="component" value="Unplaced"/>
</dbReference>
<keyword evidence="13" id="KW-0732">Signal</keyword>
<dbReference type="GeneTree" id="ENSGT01050000244840"/>
<keyword evidence="6 12" id="KW-0472">Membrane</keyword>
<keyword evidence="3 12" id="KW-0812">Transmembrane</keyword>
<dbReference type="PANTHER" id="PTHR24232:SF21">
    <property type="entry name" value="PROTEINASE-ACTIVATED RECEPTOR 2"/>
    <property type="match status" value="1"/>
</dbReference>
<dbReference type="InterPro" id="IPR017452">
    <property type="entry name" value="GPCR_Rhodpsn_7TM"/>
</dbReference>
<evidence type="ECO:0000256" key="13">
    <source>
        <dbReference type="SAM" id="SignalP"/>
    </source>
</evidence>
<name>A0A8C5Q2I5_9ANUR</name>
<dbReference type="FunFam" id="1.20.1070.10:FF:000040">
    <property type="entry name" value="Coagulation factor 2 (thrombin) receptor"/>
    <property type="match status" value="1"/>
</dbReference>
<dbReference type="Pfam" id="PF00001">
    <property type="entry name" value="7tm_1"/>
    <property type="match status" value="1"/>
</dbReference>
<organism evidence="15 16">
    <name type="scientific">Leptobrachium leishanense</name>
    <name type="common">Leishan spiny toad</name>
    <dbReference type="NCBI Taxonomy" id="445787"/>
    <lineage>
        <taxon>Eukaryota</taxon>
        <taxon>Metazoa</taxon>
        <taxon>Chordata</taxon>
        <taxon>Craniata</taxon>
        <taxon>Vertebrata</taxon>
        <taxon>Euteleostomi</taxon>
        <taxon>Amphibia</taxon>
        <taxon>Batrachia</taxon>
        <taxon>Anura</taxon>
        <taxon>Pelobatoidea</taxon>
        <taxon>Megophryidae</taxon>
        <taxon>Leptobrachium</taxon>
    </lineage>
</organism>
<keyword evidence="9" id="KW-0325">Glycoprotein</keyword>
<reference evidence="15" key="1">
    <citation type="submission" date="2025-08" db="UniProtKB">
        <authorList>
            <consortium name="Ensembl"/>
        </authorList>
    </citation>
    <scope>IDENTIFICATION</scope>
</reference>
<feature type="transmembrane region" description="Helical" evidence="12">
    <location>
        <begin position="143"/>
        <end position="162"/>
    </location>
</feature>
<evidence type="ECO:0000256" key="12">
    <source>
        <dbReference type="SAM" id="Phobius"/>
    </source>
</evidence>
<feature type="signal peptide" evidence="13">
    <location>
        <begin position="1"/>
        <end position="23"/>
    </location>
</feature>
<dbReference type="Ensembl" id="ENSLLET00000033103.1">
    <property type="protein sequence ID" value="ENSLLEP00000031887.1"/>
    <property type="gene ID" value="ENSLLEG00000020148.1"/>
</dbReference>
<keyword evidence="8" id="KW-0675">Receptor</keyword>
<keyword evidence="10" id="KW-0807">Transducer</keyword>
<feature type="transmembrane region" description="Helical" evidence="12">
    <location>
        <begin position="183"/>
        <end position="205"/>
    </location>
</feature>
<dbReference type="PANTHER" id="PTHR24232">
    <property type="entry name" value="G-PROTEIN COUPLED RECEPTOR"/>
    <property type="match status" value="1"/>
</dbReference>
<dbReference type="InterPro" id="IPR003912">
    <property type="entry name" value="Protea_act_rcpt"/>
</dbReference>
<reference evidence="15" key="2">
    <citation type="submission" date="2025-09" db="UniProtKB">
        <authorList>
            <consortium name="Ensembl"/>
        </authorList>
    </citation>
    <scope>IDENTIFICATION</scope>
</reference>
<feature type="chain" id="PRO_5034086783" evidence="13">
    <location>
        <begin position="24"/>
        <end position="391"/>
    </location>
</feature>
<gene>
    <name evidence="15" type="primary">F2RL1</name>
</gene>
<evidence type="ECO:0000313" key="15">
    <source>
        <dbReference type="Ensembl" id="ENSLLEP00000031887.1"/>
    </source>
</evidence>
<evidence type="ECO:0000256" key="4">
    <source>
        <dbReference type="ARBA" id="ARBA00022989"/>
    </source>
</evidence>
<feature type="transmembrane region" description="Helical" evidence="12">
    <location>
        <begin position="316"/>
        <end position="340"/>
    </location>
</feature>
<keyword evidence="7 11" id="KW-1015">Disulfide bond</keyword>
<feature type="transmembrane region" description="Helical" evidence="12">
    <location>
        <begin position="233"/>
        <end position="257"/>
    </location>
</feature>
<dbReference type="GO" id="GO:0007200">
    <property type="term" value="P:phospholipase C-activating G protein-coupled receptor signaling pathway"/>
    <property type="evidence" value="ECO:0007669"/>
    <property type="project" value="TreeGrafter"/>
</dbReference>
<feature type="domain" description="G-protein coupled receptors family 1 profile" evidence="14">
    <location>
        <begin position="85"/>
        <end position="337"/>
    </location>
</feature>
<comment type="subcellular location">
    <subcellularLocation>
        <location evidence="1">Cell membrane</location>
        <topology evidence="1">Multi-pass membrane protein</topology>
    </subcellularLocation>
</comment>
<evidence type="ECO:0000256" key="8">
    <source>
        <dbReference type="ARBA" id="ARBA00023170"/>
    </source>
</evidence>
<dbReference type="PRINTS" id="PR00237">
    <property type="entry name" value="GPCRRHODOPSN"/>
</dbReference>
<evidence type="ECO:0000256" key="11">
    <source>
        <dbReference type="PIRSR" id="PIRSR603912-52"/>
    </source>
</evidence>
<dbReference type="AlphaFoldDB" id="A0A8C5Q2I5"/>
<dbReference type="GO" id="GO:0005886">
    <property type="term" value="C:plasma membrane"/>
    <property type="evidence" value="ECO:0007669"/>
    <property type="project" value="UniProtKB-SubCell"/>
</dbReference>
<dbReference type="InterPro" id="IPR000276">
    <property type="entry name" value="GPCR_Rhodpsn"/>
</dbReference>
<evidence type="ECO:0000256" key="7">
    <source>
        <dbReference type="ARBA" id="ARBA00023157"/>
    </source>
</evidence>
<sequence length="391" mass="44450">MGCQPLLLLWGALLCVCVLPVTGNTTPCLPKKGKSFIYIEVQTCNGSGNSVYTVDDFAANVLTNGLTTGFLPAVYLIVFLIGLPSNAIALWVFLFRTKKKHPAIIYMANLALADLMFIIWLPLKISYHLNGNNWVYGEAMCKVFVGFFYGNMYCSILFMTCLSVQRYWVIVNPMSHTRKNSKIALVVSITIWVLIILSTIPLYLFNQTAYLPRLNITTCHDALPLDRLSFDMFNYFISLAVGLFFFPAGLTTLAYTLMIRTLNASITDEIIGKKRERAIRLIITVLFMYLICFIPSNILIILHYSFIKNQYVDNIYAFYIAALCLSSFNSCIDPFVYYFVSKDFRDNVKNTMKCRSVRTVERMRISFSSMKYSRKTNSYTSSSNSTKTSSC</sequence>
<dbReference type="PRINTS" id="PR01152">
    <property type="entry name" value="PROTEASEAR2"/>
</dbReference>
<accession>A0A8C5Q2I5</accession>
<dbReference type="SUPFAM" id="SSF81321">
    <property type="entry name" value="Family A G protein-coupled receptor-like"/>
    <property type="match status" value="1"/>
</dbReference>
<dbReference type="PRINTS" id="PR01428">
    <property type="entry name" value="PROTEASEAR"/>
</dbReference>
<proteinExistence type="predicted"/>
<feature type="disulfide bond" evidence="11">
    <location>
        <begin position="141"/>
        <end position="219"/>
    </location>
</feature>
<dbReference type="PROSITE" id="PS50262">
    <property type="entry name" value="G_PROTEIN_RECEP_F1_2"/>
    <property type="match status" value="1"/>
</dbReference>
<evidence type="ECO:0000256" key="6">
    <source>
        <dbReference type="ARBA" id="ARBA00023136"/>
    </source>
</evidence>
<feature type="transmembrane region" description="Helical" evidence="12">
    <location>
        <begin position="103"/>
        <end position="123"/>
    </location>
</feature>
<dbReference type="OrthoDB" id="9370401at2759"/>
<evidence type="ECO:0000256" key="2">
    <source>
        <dbReference type="ARBA" id="ARBA00022475"/>
    </source>
</evidence>